<dbReference type="EMBL" id="JAEFCI010004515">
    <property type="protein sequence ID" value="KAG5460900.1"/>
    <property type="molecule type" value="Genomic_DNA"/>
</dbReference>
<evidence type="ECO:0000313" key="3">
    <source>
        <dbReference type="Proteomes" id="UP000673691"/>
    </source>
</evidence>
<feature type="region of interest" description="Disordered" evidence="1">
    <location>
        <begin position="153"/>
        <end position="261"/>
    </location>
</feature>
<evidence type="ECO:0000313" key="2">
    <source>
        <dbReference type="EMBL" id="KAG5460900.1"/>
    </source>
</evidence>
<dbReference type="AlphaFoldDB" id="A0A8H7ZWX4"/>
<feature type="compositionally biased region" description="Basic and acidic residues" evidence="1">
    <location>
        <begin position="33"/>
        <end position="45"/>
    </location>
</feature>
<sequence length="273" mass="30696">TPGRVYVAIGDRRYDVGAVGHHQRQQELLHVNGRSDVDVERGPDDRDYEQDVNDDFVSEGDPDVVVQAGGADAFLYVRVTPADADELDVEPDAEKDKVGRCGEVGVSVDLEQVRVPRLGAVPVHGGVREDVEHGRDHRQDEVDARVEPGVRLLQAGGPADGHVPEERDVDGDHRVQPLQARDGDDRPGEIAPGLVDEPHCQGERDEDVDDDRRGARADGRLLRQRPPVKQQHDVQDRHVQHERRARSDEPGQTVENERRHWPRRYAWRGESRF</sequence>
<proteinExistence type="predicted"/>
<feature type="non-terminal residue" evidence="2">
    <location>
        <position position="1"/>
    </location>
</feature>
<name>A0A8H7ZWX4_9FUNG</name>
<protein>
    <submittedName>
        <fullName evidence="2">Uncharacterized protein</fullName>
    </submittedName>
</protein>
<gene>
    <name evidence="2" type="ORF">BJ554DRAFT_7000</name>
</gene>
<keyword evidence="3" id="KW-1185">Reference proteome</keyword>
<feature type="compositionally biased region" description="Basic and acidic residues" evidence="1">
    <location>
        <begin position="162"/>
        <end position="188"/>
    </location>
</feature>
<feature type="compositionally biased region" description="Acidic residues" evidence="1">
    <location>
        <begin position="46"/>
        <end position="55"/>
    </location>
</feature>
<dbReference type="Proteomes" id="UP000673691">
    <property type="component" value="Unassembled WGS sequence"/>
</dbReference>
<feature type="region of interest" description="Disordered" evidence="1">
    <location>
        <begin position="24"/>
        <end position="55"/>
    </location>
</feature>
<feature type="compositionally biased region" description="Basic and acidic residues" evidence="1">
    <location>
        <begin position="230"/>
        <end position="239"/>
    </location>
</feature>
<comment type="caution">
    <text evidence="2">The sequence shown here is derived from an EMBL/GenBank/DDBJ whole genome shotgun (WGS) entry which is preliminary data.</text>
</comment>
<evidence type="ECO:0000256" key="1">
    <source>
        <dbReference type="SAM" id="MobiDB-lite"/>
    </source>
</evidence>
<accession>A0A8H7ZWX4</accession>
<feature type="compositionally biased region" description="Basic and acidic residues" evidence="1">
    <location>
        <begin position="210"/>
        <end position="221"/>
    </location>
</feature>
<reference evidence="2 3" key="1">
    <citation type="journal article" name="Sci. Rep.">
        <title>Genome-scale phylogenetic analyses confirm Olpidium as the closest living zoosporic fungus to the non-flagellated, terrestrial fungi.</title>
        <authorList>
            <person name="Chang Y."/>
            <person name="Rochon D."/>
            <person name="Sekimoto S."/>
            <person name="Wang Y."/>
            <person name="Chovatia M."/>
            <person name="Sandor L."/>
            <person name="Salamov A."/>
            <person name="Grigoriev I.V."/>
            <person name="Stajich J.E."/>
            <person name="Spatafora J.W."/>
        </authorList>
    </citation>
    <scope>NUCLEOTIDE SEQUENCE [LARGE SCALE GENOMIC DNA]</scope>
    <source>
        <strain evidence="2">S191</strain>
    </source>
</reference>
<organism evidence="2 3">
    <name type="scientific">Olpidium bornovanus</name>
    <dbReference type="NCBI Taxonomy" id="278681"/>
    <lineage>
        <taxon>Eukaryota</taxon>
        <taxon>Fungi</taxon>
        <taxon>Fungi incertae sedis</taxon>
        <taxon>Olpidiomycota</taxon>
        <taxon>Olpidiomycotina</taxon>
        <taxon>Olpidiomycetes</taxon>
        <taxon>Olpidiales</taxon>
        <taxon>Olpidiaceae</taxon>
        <taxon>Olpidium</taxon>
    </lineage>
</organism>
<feature type="compositionally biased region" description="Basic and acidic residues" evidence="1">
    <location>
        <begin position="245"/>
        <end position="259"/>
    </location>
</feature>